<reference evidence="1" key="1">
    <citation type="submission" date="2020-03" db="EMBL/GenBank/DDBJ databases">
        <authorList>
            <person name="He L."/>
        </authorList>
    </citation>
    <scope>NUCLEOTIDE SEQUENCE</scope>
    <source>
        <strain evidence="1">CkLH20</strain>
    </source>
</reference>
<name>A0A9P6LPT8_9PEZI</name>
<protein>
    <submittedName>
        <fullName evidence="1">Uncharacterized protein</fullName>
    </submittedName>
</protein>
<evidence type="ECO:0000313" key="1">
    <source>
        <dbReference type="EMBL" id="KAF9881518.1"/>
    </source>
</evidence>
<keyword evidence="2" id="KW-1185">Reference proteome</keyword>
<sequence>MDGDLDYSDDVEICEPVDNPHYAEPSHPLRSNIFNGGRGYLVAYPSIGGRVILTPTPVDLQYLDLPRTHDTERSLSSVEEDDLALRMLRLGAHWWPTWSIYARHRESLNNGTVYDFHFPPDVVGGYPSSGGAWVAKYTPERIQRFNERNFSLPMRPFEWDRVMRQVLTMDEKCAALKDFGARFYEDVRECEDIPKSLEEGRQQFQRYERHLEKMDDVEYQRRWYVAFHIGGREIEVEDGFDGSNEKAGNCQGCVVS</sequence>
<evidence type="ECO:0000313" key="2">
    <source>
        <dbReference type="Proteomes" id="UP000781932"/>
    </source>
</evidence>
<comment type="caution">
    <text evidence="1">The sequence shown here is derived from an EMBL/GenBank/DDBJ whole genome shotgun (WGS) entry which is preliminary data.</text>
</comment>
<proteinExistence type="predicted"/>
<reference evidence="1" key="2">
    <citation type="submission" date="2020-11" db="EMBL/GenBank/DDBJ databases">
        <title>Whole genome sequencing of Colletotrichum sp.</title>
        <authorList>
            <person name="Li H."/>
        </authorList>
    </citation>
    <scope>NUCLEOTIDE SEQUENCE</scope>
    <source>
        <strain evidence="1">CkLH20</strain>
    </source>
</reference>
<dbReference type="Proteomes" id="UP000781932">
    <property type="component" value="Unassembled WGS sequence"/>
</dbReference>
<dbReference type="AlphaFoldDB" id="A0A9P6LPT8"/>
<dbReference type="RefSeq" id="XP_038750979.1">
    <property type="nucleotide sequence ID" value="XM_038883384.1"/>
</dbReference>
<dbReference type="OrthoDB" id="4487429at2759"/>
<organism evidence="1 2">
    <name type="scientific">Colletotrichum karsti</name>
    <dbReference type="NCBI Taxonomy" id="1095194"/>
    <lineage>
        <taxon>Eukaryota</taxon>
        <taxon>Fungi</taxon>
        <taxon>Dikarya</taxon>
        <taxon>Ascomycota</taxon>
        <taxon>Pezizomycotina</taxon>
        <taxon>Sordariomycetes</taxon>
        <taxon>Hypocreomycetidae</taxon>
        <taxon>Glomerellales</taxon>
        <taxon>Glomerellaceae</taxon>
        <taxon>Colletotrichum</taxon>
        <taxon>Colletotrichum boninense species complex</taxon>
    </lineage>
</organism>
<accession>A0A9P6LPT8</accession>
<dbReference type="GeneID" id="62156458"/>
<gene>
    <name evidence="1" type="ORF">CkaCkLH20_00664</name>
</gene>
<dbReference type="EMBL" id="JAATWM020000002">
    <property type="protein sequence ID" value="KAF9881518.1"/>
    <property type="molecule type" value="Genomic_DNA"/>
</dbReference>